<dbReference type="PANTHER" id="PTHR36849:SF1">
    <property type="entry name" value="CYTOPLASMIC PROTEIN"/>
    <property type="match status" value="1"/>
</dbReference>
<proteinExistence type="predicted"/>
<keyword evidence="2" id="KW-1185">Reference proteome</keyword>
<gene>
    <name evidence="1" type="ORF">MSZNOR_2023</name>
</gene>
<dbReference type="EMBL" id="OX458333">
    <property type="protein sequence ID" value="CAI8824299.1"/>
    <property type="molecule type" value="Genomic_DNA"/>
</dbReference>
<sequence length="120" mass="14067">MVFVKRVYEPLASGDGERYLVERLWPRGITKEALMITAWIKEAAPSTELRRWFGHEPSKWNEFRQRYFSELDRKPEVIRPLLEAATRGNITLLYSARDTEHNSAIALAEYLSKRLAQRSD</sequence>
<evidence type="ECO:0000313" key="2">
    <source>
        <dbReference type="Proteomes" id="UP001162030"/>
    </source>
</evidence>
<dbReference type="InterPro" id="IPR052552">
    <property type="entry name" value="YeaO-like"/>
</dbReference>
<name>A0ABM9I191_9GAMM</name>
<dbReference type="Proteomes" id="UP001162030">
    <property type="component" value="Chromosome"/>
</dbReference>
<dbReference type="RefSeq" id="WP_026611886.1">
    <property type="nucleotide sequence ID" value="NZ_OX458333.1"/>
</dbReference>
<protein>
    <submittedName>
        <fullName evidence="1">DUF488 domain-containing protein YeaO</fullName>
    </submittedName>
</protein>
<accession>A0ABM9I191</accession>
<dbReference type="PANTHER" id="PTHR36849">
    <property type="entry name" value="CYTOPLASMIC PROTEIN-RELATED"/>
    <property type="match status" value="1"/>
</dbReference>
<organism evidence="1 2">
    <name type="scientific">Methylocaldum szegediense</name>
    <dbReference type="NCBI Taxonomy" id="73780"/>
    <lineage>
        <taxon>Bacteria</taxon>
        <taxon>Pseudomonadati</taxon>
        <taxon>Pseudomonadota</taxon>
        <taxon>Gammaproteobacteria</taxon>
        <taxon>Methylococcales</taxon>
        <taxon>Methylococcaceae</taxon>
        <taxon>Methylocaldum</taxon>
    </lineage>
</organism>
<reference evidence="1 2" key="1">
    <citation type="submission" date="2023-03" db="EMBL/GenBank/DDBJ databases">
        <authorList>
            <person name="Pearce D."/>
        </authorList>
    </citation>
    <scope>NUCLEOTIDE SEQUENCE [LARGE SCALE GENOMIC DNA]</scope>
    <source>
        <strain evidence="1">Msz</strain>
    </source>
</reference>
<dbReference type="Pfam" id="PF22752">
    <property type="entry name" value="DUF488-N3i"/>
    <property type="match status" value="1"/>
</dbReference>
<evidence type="ECO:0000313" key="1">
    <source>
        <dbReference type="EMBL" id="CAI8824299.1"/>
    </source>
</evidence>